<dbReference type="CDD" id="cd00165">
    <property type="entry name" value="S4"/>
    <property type="match status" value="1"/>
</dbReference>
<dbReference type="Proteomes" id="UP000886749">
    <property type="component" value="Unassembled WGS sequence"/>
</dbReference>
<dbReference type="AlphaFoldDB" id="A0A9D1AJF5"/>
<feature type="domain" description="RNA-binding S4" evidence="6">
    <location>
        <begin position="3"/>
        <end position="63"/>
    </location>
</feature>
<dbReference type="InterPro" id="IPR006145">
    <property type="entry name" value="PsdUridine_synth_RsuA/RluA"/>
</dbReference>
<dbReference type="Gene3D" id="3.10.290.10">
    <property type="entry name" value="RNA-binding S4 domain"/>
    <property type="match status" value="1"/>
</dbReference>
<dbReference type="FunFam" id="3.30.70.1560:FF:000001">
    <property type="entry name" value="Pseudouridine synthase"/>
    <property type="match status" value="1"/>
</dbReference>
<comment type="similarity">
    <text evidence="1 5">Belongs to the pseudouridine synthase RsuA family.</text>
</comment>
<evidence type="ECO:0000259" key="6">
    <source>
        <dbReference type="SMART" id="SM00363"/>
    </source>
</evidence>
<dbReference type="InterPro" id="IPR020094">
    <property type="entry name" value="TruA/RsuA/RluB/E/F_N"/>
</dbReference>
<dbReference type="Pfam" id="PF00849">
    <property type="entry name" value="PseudoU_synth_2"/>
    <property type="match status" value="1"/>
</dbReference>
<evidence type="ECO:0000256" key="5">
    <source>
        <dbReference type="RuleBase" id="RU003887"/>
    </source>
</evidence>
<dbReference type="EC" id="5.4.99.-" evidence="5"/>
<dbReference type="PANTHER" id="PTHR47683">
    <property type="entry name" value="PSEUDOURIDINE SYNTHASE FAMILY PROTEIN-RELATED"/>
    <property type="match status" value="1"/>
</dbReference>
<dbReference type="PROSITE" id="PS01149">
    <property type="entry name" value="PSI_RSU"/>
    <property type="match status" value="1"/>
</dbReference>
<organism evidence="7 8">
    <name type="scientific">Candidatus Egerieicola pullicola</name>
    <dbReference type="NCBI Taxonomy" id="2840775"/>
    <lineage>
        <taxon>Bacteria</taxon>
        <taxon>Bacillati</taxon>
        <taxon>Bacillota</taxon>
        <taxon>Clostridia</taxon>
        <taxon>Eubacteriales</taxon>
        <taxon>Oscillospiraceae</taxon>
        <taxon>Oscillospiraceae incertae sedis</taxon>
        <taxon>Candidatus Egerieicola</taxon>
    </lineage>
</organism>
<dbReference type="SUPFAM" id="SSF55120">
    <property type="entry name" value="Pseudouridine synthase"/>
    <property type="match status" value="1"/>
</dbReference>
<dbReference type="PANTHER" id="PTHR47683:SF4">
    <property type="entry name" value="PSEUDOURIDINE SYNTHASE"/>
    <property type="match status" value="1"/>
</dbReference>
<dbReference type="InterPro" id="IPR002942">
    <property type="entry name" value="S4_RNA-bd"/>
</dbReference>
<dbReference type="SUPFAM" id="SSF55174">
    <property type="entry name" value="Alpha-L RNA-binding motif"/>
    <property type="match status" value="1"/>
</dbReference>
<dbReference type="GO" id="GO:0120159">
    <property type="term" value="F:rRNA pseudouridine synthase activity"/>
    <property type="evidence" value="ECO:0007669"/>
    <property type="project" value="UniProtKB-ARBA"/>
</dbReference>
<dbReference type="InterPro" id="IPR000748">
    <property type="entry name" value="PsdUridine_synth_RsuA/RluB/E/F"/>
</dbReference>
<reference evidence="7" key="1">
    <citation type="submission" date="2020-10" db="EMBL/GenBank/DDBJ databases">
        <authorList>
            <person name="Gilroy R."/>
        </authorList>
    </citation>
    <scope>NUCLEOTIDE SEQUENCE</scope>
    <source>
        <strain evidence="7">CHK184-25365</strain>
    </source>
</reference>
<dbReference type="GO" id="GO:0005829">
    <property type="term" value="C:cytosol"/>
    <property type="evidence" value="ECO:0007669"/>
    <property type="project" value="UniProtKB-ARBA"/>
</dbReference>
<evidence type="ECO:0000256" key="1">
    <source>
        <dbReference type="ARBA" id="ARBA00008348"/>
    </source>
</evidence>
<dbReference type="Gene3D" id="3.30.70.580">
    <property type="entry name" value="Pseudouridine synthase I, catalytic domain, N-terminal subdomain"/>
    <property type="match status" value="1"/>
</dbReference>
<dbReference type="PROSITE" id="PS50889">
    <property type="entry name" value="S4"/>
    <property type="match status" value="1"/>
</dbReference>
<dbReference type="InterPro" id="IPR020103">
    <property type="entry name" value="PsdUridine_synth_cat_dom_sf"/>
</dbReference>
<sequence length="246" mass="27833">MELRLEKYCAQAAKLSRSQIKAALRQKRILFNGRLAKGGEKIIPGQDQVCLDGEELVWQQHIYLMLNKPKGVVSATRDSREKTVLDLVPEKYQRPGLFPAGRLDKDTTGFVLITDDGEFAHRMLSPKHHVEKAYQALLAGSFTGEMARQFETGCVLKDGYQCLPAQIRLLEQGENALVEIVLREGKYHQIRRMAAACGSRVLELKRIRLGELPLDPNLAPGECREILHKELHKILTTSTPRDQERP</sequence>
<dbReference type="SMART" id="SM00363">
    <property type="entry name" value="S4"/>
    <property type="match status" value="1"/>
</dbReference>
<evidence type="ECO:0000313" key="7">
    <source>
        <dbReference type="EMBL" id="HIR41230.1"/>
    </source>
</evidence>
<dbReference type="CDD" id="cd02553">
    <property type="entry name" value="PseudoU_synth_RsuA"/>
    <property type="match status" value="1"/>
</dbReference>
<keyword evidence="3 5" id="KW-0413">Isomerase</keyword>
<dbReference type="InterPro" id="IPR050343">
    <property type="entry name" value="RsuA_PseudoU_synthase"/>
</dbReference>
<evidence type="ECO:0000256" key="2">
    <source>
        <dbReference type="ARBA" id="ARBA00022884"/>
    </source>
</evidence>
<dbReference type="GO" id="GO:0003723">
    <property type="term" value="F:RNA binding"/>
    <property type="evidence" value="ECO:0007669"/>
    <property type="project" value="UniProtKB-KW"/>
</dbReference>
<evidence type="ECO:0000256" key="4">
    <source>
        <dbReference type="PROSITE-ProRule" id="PRU00182"/>
    </source>
</evidence>
<keyword evidence="2 4" id="KW-0694">RNA-binding</keyword>
<dbReference type="InterPro" id="IPR018496">
    <property type="entry name" value="PsdUridine_synth_RsuA/RluB_CS"/>
</dbReference>
<gene>
    <name evidence="7" type="ORF">IAB36_05335</name>
</gene>
<dbReference type="GO" id="GO:0000455">
    <property type="term" value="P:enzyme-directed rRNA pseudouridine synthesis"/>
    <property type="evidence" value="ECO:0007669"/>
    <property type="project" value="UniProtKB-ARBA"/>
</dbReference>
<reference evidence="7" key="2">
    <citation type="journal article" date="2021" name="PeerJ">
        <title>Extensive microbial diversity within the chicken gut microbiome revealed by metagenomics and culture.</title>
        <authorList>
            <person name="Gilroy R."/>
            <person name="Ravi A."/>
            <person name="Getino M."/>
            <person name="Pursley I."/>
            <person name="Horton D.L."/>
            <person name="Alikhan N.F."/>
            <person name="Baker D."/>
            <person name="Gharbi K."/>
            <person name="Hall N."/>
            <person name="Watson M."/>
            <person name="Adriaenssens E.M."/>
            <person name="Foster-Nyarko E."/>
            <person name="Jarju S."/>
            <person name="Secka A."/>
            <person name="Antonio M."/>
            <person name="Oren A."/>
            <person name="Chaudhuri R.R."/>
            <person name="La Ragione R."/>
            <person name="Hildebrand F."/>
            <person name="Pallen M.J."/>
        </authorList>
    </citation>
    <scope>NUCLEOTIDE SEQUENCE</scope>
    <source>
        <strain evidence="7">CHK184-25365</strain>
    </source>
</reference>
<dbReference type="Gene3D" id="3.30.70.1560">
    <property type="entry name" value="Alpha-L RNA-binding motif"/>
    <property type="match status" value="1"/>
</dbReference>
<dbReference type="NCBIfam" id="TIGR00093">
    <property type="entry name" value="pseudouridine synthase"/>
    <property type="match status" value="1"/>
</dbReference>
<dbReference type="InterPro" id="IPR042092">
    <property type="entry name" value="PsdUridine_s_RsuA/RluB/E/F_cat"/>
</dbReference>
<evidence type="ECO:0000313" key="8">
    <source>
        <dbReference type="Proteomes" id="UP000886749"/>
    </source>
</evidence>
<comment type="caution">
    <text evidence="7">The sequence shown here is derived from an EMBL/GenBank/DDBJ whole genome shotgun (WGS) entry which is preliminary data.</text>
</comment>
<evidence type="ECO:0000256" key="3">
    <source>
        <dbReference type="ARBA" id="ARBA00023235"/>
    </source>
</evidence>
<accession>A0A9D1AJF5</accession>
<proteinExistence type="inferred from homology"/>
<name>A0A9D1AJF5_9FIRM</name>
<protein>
    <recommendedName>
        <fullName evidence="5">Pseudouridine synthase</fullName>
        <ecNumber evidence="5">5.4.99.-</ecNumber>
    </recommendedName>
</protein>
<dbReference type="InterPro" id="IPR036986">
    <property type="entry name" value="S4_RNA-bd_sf"/>
</dbReference>
<dbReference type="EMBL" id="DVGY01000117">
    <property type="protein sequence ID" value="HIR41230.1"/>
    <property type="molecule type" value="Genomic_DNA"/>
</dbReference>